<organism evidence="10 11">
    <name type="scientific">Apiosordaria backusii</name>
    <dbReference type="NCBI Taxonomy" id="314023"/>
    <lineage>
        <taxon>Eukaryota</taxon>
        <taxon>Fungi</taxon>
        <taxon>Dikarya</taxon>
        <taxon>Ascomycota</taxon>
        <taxon>Pezizomycotina</taxon>
        <taxon>Sordariomycetes</taxon>
        <taxon>Sordariomycetidae</taxon>
        <taxon>Sordariales</taxon>
        <taxon>Lasiosphaeriaceae</taxon>
        <taxon>Apiosordaria</taxon>
    </lineage>
</organism>
<reference evidence="10" key="1">
    <citation type="submission" date="2023-06" db="EMBL/GenBank/DDBJ databases">
        <title>Genome-scale phylogeny and comparative genomics of the fungal order Sordariales.</title>
        <authorList>
            <consortium name="Lawrence Berkeley National Laboratory"/>
            <person name="Hensen N."/>
            <person name="Bonometti L."/>
            <person name="Westerberg I."/>
            <person name="Brannstrom I.O."/>
            <person name="Guillou S."/>
            <person name="Cros-Aarteil S."/>
            <person name="Calhoun S."/>
            <person name="Haridas S."/>
            <person name="Kuo A."/>
            <person name="Mondo S."/>
            <person name="Pangilinan J."/>
            <person name="Riley R."/>
            <person name="Labutti K."/>
            <person name="Andreopoulos B."/>
            <person name="Lipzen A."/>
            <person name="Chen C."/>
            <person name="Yanf M."/>
            <person name="Daum C."/>
            <person name="Ng V."/>
            <person name="Clum A."/>
            <person name="Steindorff A."/>
            <person name="Ohm R."/>
            <person name="Martin F."/>
            <person name="Silar P."/>
            <person name="Natvig D."/>
            <person name="Lalanne C."/>
            <person name="Gautier V."/>
            <person name="Ament-Velasquez S.L."/>
            <person name="Kruys A."/>
            <person name="Hutchinson M.I."/>
            <person name="Powell A.J."/>
            <person name="Barry K."/>
            <person name="Miller A.N."/>
            <person name="Grigoriev I.V."/>
            <person name="Debuchy R."/>
            <person name="Gladieux P."/>
            <person name="Thoren M.H."/>
            <person name="Johannesson H."/>
        </authorList>
    </citation>
    <scope>NUCLEOTIDE SEQUENCE</scope>
    <source>
        <strain evidence="10">CBS 540.89</strain>
    </source>
</reference>
<dbReference type="CDD" id="cd00606">
    <property type="entry name" value="fungal_RNase"/>
    <property type="match status" value="1"/>
</dbReference>
<evidence type="ECO:0000256" key="9">
    <source>
        <dbReference type="SAM" id="SignalP"/>
    </source>
</evidence>
<dbReference type="Pfam" id="PF00545">
    <property type="entry name" value="Ribonuclease"/>
    <property type="match status" value="1"/>
</dbReference>
<evidence type="ECO:0000256" key="6">
    <source>
        <dbReference type="ARBA" id="ARBA00023157"/>
    </source>
</evidence>
<dbReference type="InterPro" id="IPR016191">
    <property type="entry name" value="Ribonuclease/ribotoxin"/>
</dbReference>
<keyword evidence="7" id="KW-0456">Lyase</keyword>
<proteinExistence type="inferred from homology"/>
<dbReference type="AlphaFoldDB" id="A0AA40A406"/>
<protein>
    <recommendedName>
        <fullName evidence="2">ribonuclease T1</fullName>
        <ecNumber evidence="2">4.6.1.24</ecNumber>
    </recommendedName>
</protein>
<keyword evidence="4" id="KW-0255">Endonuclease</keyword>
<dbReference type="EC" id="4.6.1.24" evidence="2"/>
<keyword evidence="6" id="KW-1015">Disulfide bond</keyword>
<sequence>MMKLLLGLAAHASTLSVFASPHPSQASTAAGDNITPSNWTCGTHAYASWETSQAASLGYSLLQSSEYNGNYPHEFLNREGFNFDTDPPYYEYPILPGSSYTGGSPGPDRVIFDIDGILDGLITHTGASGNDFVACTEKTITVA</sequence>
<keyword evidence="3" id="KW-0540">Nuclease</keyword>
<comment type="similarity">
    <text evidence="1">Belongs to the ribonuclease N1/T1 family.</text>
</comment>
<evidence type="ECO:0000313" key="10">
    <source>
        <dbReference type="EMBL" id="KAK0708822.1"/>
    </source>
</evidence>
<evidence type="ECO:0000256" key="8">
    <source>
        <dbReference type="ARBA" id="ARBA00034015"/>
    </source>
</evidence>
<gene>
    <name evidence="10" type="ORF">B0T21DRAFT_416214</name>
</gene>
<keyword evidence="11" id="KW-1185">Reference proteome</keyword>
<dbReference type="PANTHER" id="PTHR42104:SF1">
    <property type="entry name" value="EXTRACELLULAR GUANYL-SPECIFIC RIBONUCLEASE RNTA (AFU_ORTHOLOGUE AFUA_4G03230)"/>
    <property type="match status" value="1"/>
</dbReference>
<dbReference type="GO" id="GO:0016787">
    <property type="term" value="F:hydrolase activity"/>
    <property type="evidence" value="ECO:0007669"/>
    <property type="project" value="UniProtKB-KW"/>
</dbReference>
<evidence type="ECO:0000256" key="1">
    <source>
        <dbReference type="ARBA" id="ARBA00009006"/>
    </source>
</evidence>
<evidence type="ECO:0000256" key="5">
    <source>
        <dbReference type="ARBA" id="ARBA00022801"/>
    </source>
</evidence>
<dbReference type="GO" id="GO:0003723">
    <property type="term" value="F:RNA binding"/>
    <property type="evidence" value="ECO:0007669"/>
    <property type="project" value="InterPro"/>
</dbReference>
<name>A0AA40A406_9PEZI</name>
<comment type="catalytic activity">
    <reaction evidence="8">
        <text>[RNA] containing guanosine + H2O = an [RNA fragment]-3'-guanosine-3'-phosphate + a 5'-hydroxy-ribonucleotide-3'-[RNA fragment].</text>
        <dbReference type="EC" id="4.6.1.24"/>
    </reaction>
</comment>
<keyword evidence="9" id="KW-0732">Signal</keyword>
<evidence type="ECO:0000313" key="11">
    <source>
        <dbReference type="Proteomes" id="UP001172159"/>
    </source>
</evidence>
<feature type="signal peptide" evidence="9">
    <location>
        <begin position="1"/>
        <end position="19"/>
    </location>
</feature>
<keyword evidence="5" id="KW-0378">Hydrolase</keyword>
<dbReference type="Proteomes" id="UP001172159">
    <property type="component" value="Unassembled WGS sequence"/>
</dbReference>
<evidence type="ECO:0000256" key="3">
    <source>
        <dbReference type="ARBA" id="ARBA00022722"/>
    </source>
</evidence>
<dbReference type="GO" id="GO:0046589">
    <property type="term" value="F:ribonuclease T1 activity"/>
    <property type="evidence" value="ECO:0007669"/>
    <property type="project" value="UniProtKB-EC"/>
</dbReference>
<dbReference type="PANTHER" id="PTHR42104">
    <property type="entry name" value="EXTRACELLULAR GUANYL-SPECIFIC RIBONUCLEASE RNTA (AFU_ORTHOLOGUE AFUA_4G03230)"/>
    <property type="match status" value="1"/>
</dbReference>
<evidence type="ECO:0000256" key="4">
    <source>
        <dbReference type="ARBA" id="ARBA00022759"/>
    </source>
</evidence>
<evidence type="ECO:0000256" key="7">
    <source>
        <dbReference type="ARBA" id="ARBA00023239"/>
    </source>
</evidence>
<accession>A0AA40A406</accession>
<dbReference type="InterPro" id="IPR000026">
    <property type="entry name" value="N1-like"/>
</dbReference>
<dbReference type="EMBL" id="JAUKTV010000018">
    <property type="protein sequence ID" value="KAK0708822.1"/>
    <property type="molecule type" value="Genomic_DNA"/>
</dbReference>
<feature type="chain" id="PRO_5041236316" description="ribonuclease T1" evidence="9">
    <location>
        <begin position="20"/>
        <end position="143"/>
    </location>
</feature>
<evidence type="ECO:0000256" key="2">
    <source>
        <dbReference type="ARBA" id="ARBA00012549"/>
    </source>
</evidence>
<dbReference type="Gene3D" id="3.10.450.30">
    <property type="entry name" value="Microbial ribonucleases"/>
    <property type="match status" value="1"/>
</dbReference>
<dbReference type="SUPFAM" id="SSF53933">
    <property type="entry name" value="Microbial ribonucleases"/>
    <property type="match status" value="1"/>
</dbReference>
<comment type="caution">
    <text evidence="10">The sequence shown here is derived from an EMBL/GenBank/DDBJ whole genome shotgun (WGS) entry which is preliminary data.</text>
</comment>